<dbReference type="CDD" id="cd00082">
    <property type="entry name" value="HisKA"/>
    <property type="match status" value="1"/>
</dbReference>
<evidence type="ECO:0000256" key="4">
    <source>
        <dbReference type="ARBA" id="ARBA00023015"/>
    </source>
</evidence>
<reference evidence="11 12" key="1">
    <citation type="submission" date="2022-04" db="EMBL/GenBank/DDBJ databases">
        <title>Spirosoma sp. strain RP8 genome sequencing and assembly.</title>
        <authorList>
            <person name="Jung Y."/>
        </authorList>
    </citation>
    <scope>NUCLEOTIDE SEQUENCE [LARGE SCALE GENOMIC DNA]</scope>
    <source>
        <strain evidence="11 12">RP8</strain>
    </source>
</reference>
<dbReference type="PANTHER" id="PTHR43547">
    <property type="entry name" value="TWO-COMPONENT HISTIDINE KINASE"/>
    <property type="match status" value="1"/>
</dbReference>
<dbReference type="Gene3D" id="1.10.287.130">
    <property type="match status" value="1"/>
</dbReference>
<dbReference type="EC" id="2.7.13.3" evidence="2"/>
<dbReference type="CDD" id="cd17574">
    <property type="entry name" value="REC_OmpR"/>
    <property type="match status" value="1"/>
</dbReference>
<evidence type="ECO:0000256" key="7">
    <source>
        <dbReference type="SAM" id="MobiDB-lite"/>
    </source>
</evidence>
<feature type="domain" description="HTH araC/xylS-type" evidence="8">
    <location>
        <begin position="1253"/>
        <end position="1351"/>
    </location>
</feature>
<dbReference type="Pfam" id="PF12833">
    <property type="entry name" value="HTH_18"/>
    <property type="match status" value="1"/>
</dbReference>
<keyword evidence="11" id="KW-0547">Nucleotide-binding</keyword>
<keyword evidence="3 6" id="KW-0597">Phosphoprotein</keyword>
<dbReference type="SUPFAM" id="SSF46689">
    <property type="entry name" value="Homeodomain-like"/>
    <property type="match status" value="1"/>
</dbReference>
<dbReference type="SUPFAM" id="SSF47384">
    <property type="entry name" value="Homodimeric domain of signal transducing histidine kinase"/>
    <property type="match status" value="1"/>
</dbReference>
<comment type="catalytic activity">
    <reaction evidence="1">
        <text>ATP + protein L-histidine = ADP + protein N-phospho-L-histidine.</text>
        <dbReference type="EC" id="2.7.13.3"/>
    </reaction>
</comment>
<dbReference type="PROSITE" id="PS01124">
    <property type="entry name" value="HTH_ARAC_FAMILY_2"/>
    <property type="match status" value="1"/>
</dbReference>
<comment type="caution">
    <text evidence="11">The sequence shown here is derived from an EMBL/GenBank/DDBJ whole genome shotgun (WGS) entry which is preliminary data.</text>
</comment>
<proteinExistence type="predicted"/>
<feature type="modified residue" description="4-aspartylphosphate" evidence="6">
    <location>
        <position position="1147"/>
    </location>
</feature>
<dbReference type="PROSITE" id="PS50110">
    <property type="entry name" value="RESPONSE_REGULATORY"/>
    <property type="match status" value="1"/>
</dbReference>
<evidence type="ECO:0000256" key="2">
    <source>
        <dbReference type="ARBA" id="ARBA00012438"/>
    </source>
</evidence>
<evidence type="ECO:0000256" key="6">
    <source>
        <dbReference type="PROSITE-ProRule" id="PRU00169"/>
    </source>
</evidence>
<dbReference type="Pfam" id="PF07495">
    <property type="entry name" value="Y_Y_Y"/>
    <property type="match status" value="1"/>
</dbReference>
<dbReference type="InterPro" id="IPR011006">
    <property type="entry name" value="CheY-like_superfamily"/>
</dbReference>
<dbReference type="SMART" id="SM00387">
    <property type="entry name" value="HATPase_c"/>
    <property type="match status" value="1"/>
</dbReference>
<dbReference type="SUPFAM" id="SSF63829">
    <property type="entry name" value="Calcium-dependent phosphotriesterase"/>
    <property type="match status" value="2"/>
</dbReference>
<dbReference type="SMART" id="SM00342">
    <property type="entry name" value="HTH_ARAC"/>
    <property type="match status" value="1"/>
</dbReference>
<dbReference type="PROSITE" id="PS50109">
    <property type="entry name" value="HIS_KIN"/>
    <property type="match status" value="1"/>
</dbReference>
<dbReference type="Gene3D" id="1.10.10.60">
    <property type="entry name" value="Homeodomain-like"/>
    <property type="match status" value="1"/>
</dbReference>
<dbReference type="InterPro" id="IPR001789">
    <property type="entry name" value="Sig_transdc_resp-reg_receiver"/>
</dbReference>
<dbReference type="EMBL" id="JALPRF010000005">
    <property type="protein sequence ID" value="MCK8494969.1"/>
    <property type="molecule type" value="Genomic_DNA"/>
</dbReference>
<dbReference type="InterPro" id="IPR036890">
    <property type="entry name" value="HATPase_C_sf"/>
</dbReference>
<keyword evidence="11" id="KW-0067">ATP-binding</keyword>
<dbReference type="SMART" id="SM00448">
    <property type="entry name" value="REC"/>
    <property type="match status" value="1"/>
</dbReference>
<dbReference type="SMART" id="SM00388">
    <property type="entry name" value="HisKA"/>
    <property type="match status" value="1"/>
</dbReference>
<dbReference type="InterPro" id="IPR015943">
    <property type="entry name" value="WD40/YVTN_repeat-like_dom_sf"/>
</dbReference>
<dbReference type="RefSeq" id="WP_248479602.1">
    <property type="nucleotide sequence ID" value="NZ_JALPRF010000005.1"/>
</dbReference>
<dbReference type="Gene3D" id="2.60.40.10">
    <property type="entry name" value="Immunoglobulins"/>
    <property type="match status" value="1"/>
</dbReference>
<dbReference type="PRINTS" id="PR00344">
    <property type="entry name" value="BCTRLSENSOR"/>
</dbReference>
<dbReference type="InterPro" id="IPR011110">
    <property type="entry name" value="Reg_prop"/>
</dbReference>
<dbReference type="Gene3D" id="3.40.50.2300">
    <property type="match status" value="1"/>
</dbReference>
<dbReference type="InterPro" id="IPR003661">
    <property type="entry name" value="HisK_dim/P_dom"/>
</dbReference>
<keyword evidence="5" id="KW-0804">Transcription</keyword>
<evidence type="ECO:0000313" key="12">
    <source>
        <dbReference type="Proteomes" id="UP001202180"/>
    </source>
</evidence>
<evidence type="ECO:0000256" key="5">
    <source>
        <dbReference type="ARBA" id="ARBA00023163"/>
    </source>
</evidence>
<feature type="domain" description="Response regulatory" evidence="10">
    <location>
        <begin position="1097"/>
        <end position="1214"/>
    </location>
</feature>
<evidence type="ECO:0000259" key="9">
    <source>
        <dbReference type="PROSITE" id="PS50109"/>
    </source>
</evidence>
<dbReference type="CDD" id="cd16922">
    <property type="entry name" value="HATPase_EvgS-ArcB-TorS-like"/>
    <property type="match status" value="1"/>
</dbReference>
<dbReference type="Proteomes" id="UP001202180">
    <property type="component" value="Unassembled WGS sequence"/>
</dbReference>
<keyword evidence="12" id="KW-1185">Reference proteome</keyword>
<name>A0ABT0HS08_9BACT</name>
<dbReference type="InterPro" id="IPR036097">
    <property type="entry name" value="HisK_dim/P_sf"/>
</dbReference>
<evidence type="ECO:0000259" key="10">
    <source>
        <dbReference type="PROSITE" id="PS50110"/>
    </source>
</evidence>
<dbReference type="InterPro" id="IPR009057">
    <property type="entry name" value="Homeodomain-like_sf"/>
</dbReference>
<evidence type="ECO:0000313" key="11">
    <source>
        <dbReference type="EMBL" id="MCK8494969.1"/>
    </source>
</evidence>
<dbReference type="Gene3D" id="3.30.565.10">
    <property type="entry name" value="Histidine kinase-like ATPase, C-terminal domain"/>
    <property type="match status" value="1"/>
</dbReference>
<dbReference type="InterPro" id="IPR018060">
    <property type="entry name" value="HTH_AraC"/>
</dbReference>
<keyword evidence="4" id="KW-0805">Transcription regulation</keyword>
<dbReference type="PANTHER" id="PTHR43547:SF2">
    <property type="entry name" value="HYBRID SIGNAL TRANSDUCTION HISTIDINE KINASE C"/>
    <property type="match status" value="1"/>
</dbReference>
<gene>
    <name evidence="11" type="ORF">M0L20_24070</name>
</gene>
<protein>
    <recommendedName>
        <fullName evidence="2">histidine kinase</fullName>
        <ecNumber evidence="2">2.7.13.3</ecNumber>
    </recommendedName>
</protein>
<dbReference type="InterPro" id="IPR004358">
    <property type="entry name" value="Sig_transdc_His_kin-like_C"/>
</dbReference>
<feature type="region of interest" description="Disordered" evidence="7">
    <location>
        <begin position="1061"/>
        <end position="1080"/>
    </location>
</feature>
<feature type="domain" description="Histidine kinase" evidence="9">
    <location>
        <begin position="841"/>
        <end position="1059"/>
    </location>
</feature>
<dbReference type="GO" id="GO:0005524">
    <property type="term" value="F:ATP binding"/>
    <property type="evidence" value="ECO:0007669"/>
    <property type="project" value="UniProtKB-KW"/>
</dbReference>
<organism evidence="11 12">
    <name type="scientific">Spirosoma liriopis</name>
    <dbReference type="NCBI Taxonomy" id="2937440"/>
    <lineage>
        <taxon>Bacteria</taxon>
        <taxon>Pseudomonadati</taxon>
        <taxon>Bacteroidota</taxon>
        <taxon>Cytophagia</taxon>
        <taxon>Cytophagales</taxon>
        <taxon>Cytophagaceae</taxon>
        <taxon>Spirosoma</taxon>
    </lineage>
</organism>
<evidence type="ECO:0000256" key="3">
    <source>
        <dbReference type="ARBA" id="ARBA00022553"/>
    </source>
</evidence>
<dbReference type="InterPro" id="IPR005467">
    <property type="entry name" value="His_kinase_dom"/>
</dbReference>
<evidence type="ECO:0000256" key="1">
    <source>
        <dbReference type="ARBA" id="ARBA00000085"/>
    </source>
</evidence>
<dbReference type="InterPro" id="IPR003594">
    <property type="entry name" value="HATPase_dom"/>
</dbReference>
<accession>A0ABT0HS08</accession>
<dbReference type="Gene3D" id="2.130.10.10">
    <property type="entry name" value="YVTN repeat-like/Quinoprotein amine dehydrogenase"/>
    <property type="match status" value="3"/>
</dbReference>
<dbReference type="InterPro" id="IPR013783">
    <property type="entry name" value="Ig-like_fold"/>
</dbReference>
<sequence>MSTALFSIVFLLTMPLCLLSWQDAGGQPISQAGGWPPLQILDVEKGLPQSFVSGVVLDDDGFIWVGTLDGLARYDGRRFITFQHQDDDPTSPIDNAVSGLWKGAKNEIWVHYENGEIDRLDTRMGRFWHLTRQPAFAIIKKLPFTVGCQLKVDHQGNLWGTLLNKGIFHCDFKRNKIQQLGRTIHGLASDTVKAIAEDRQQRLWVITQNGLSQFDKTTNRFINTAYPLPLVRPEGYTAAGAEKLGVLVRTSGELMFSDRKKLYFFDPNRHTFRIVDLSIEDKEGIRHIAQSPKGGEWIEYAGTVYRYTDQQGLTPVWRYQPSKDNLSTGLWCTDISFDQAGVLWIGGNTLGLLRLDLAATPLHTYSYKKAFCQDVVQQELDVSLMATYRWPFTNETANSQSSYIMRSSYDPWGRLWVGLGDQVGCYHNQQKKITLLPTVPSKITASFNNGLRGLSIAPDGKIWVVTEQGEPYGYDSLTSSWQALFRGRLTALPPTLTNDLLVDSTSLWVTTIGKGLLHYTLDARRYQAFRFGSPDDKQANPTLLDLEQDPTRSHLLWIGSYQGLICFNKRTHRYQRFTTAHGLPNNTIYSVVPDRQGYLWLSTNKGLCRFHPIRHTVLSLQTADGLPGNEFNRFHHLKLPNGQLAFGGIKGWLVFDPALIKEDTLQPVVALTELFINNQSVAQYGTDSPLPTPVNNASDLQLSYNQNYVTFEFAALHCHQPDRVVYRYKLRGYDDRWTISNQPRASYTKLPPGQYTLEVNAGNETGQWSRHVKELSIAVLPPFWAGGWAYSLYTLLAVSGLVGFVRFRTKRERERNELLLREQQANELRQLDLAKTRFFANVSHELRTPLTLMLGPLKSVLLSRELTSRDEYLVQTAQRNAENLLGLVNELLDLTKLEAGKMQLNSQAVRVKSLVSGLVASFDSLARQKEITLTSELAVRDELIVQLDERKLRQVLTNLLANALKFTPTDGFVKVTLNYAEPQLHIAVLDTGRGISPDDLPYVFDRYFQTRQSDTPLEGGTGIGLALCQELVRLMQGTLRVESQLGQGSTFRIELPAPISSMPQQESDAESPVSEEVAGGNSTKQLAEEVKAHCADVVLVVEDNPDLRNYLVTILSPLFTVQTAENGQVALTRLAELPLLPSLIVSDIMMPVMDGFQLLETLKGNDTYRRIPVIMLTARAEMVDRLRALRIGVDDYLLKPFDEEELMARIASLLHNQRERSVALTTEVVEVSQNDDPSLPTTALSSEDSLWLERLEMLTMARLSNFDLTADELASELAASRRTFYRTVKRLTGMTPAQYLSEARFRQARFLLETRQVSTVKQVAYQVGFRQVSHFAQTYQQRFGKAPADYL</sequence>
<dbReference type="Pfam" id="PF00512">
    <property type="entry name" value="HisKA"/>
    <property type="match status" value="1"/>
</dbReference>
<dbReference type="SUPFAM" id="SSF55874">
    <property type="entry name" value="ATPase domain of HSP90 chaperone/DNA topoisomerase II/histidine kinase"/>
    <property type="match status" value="1"/>
</dbReference>
<dbReference type="Pfam" id="PF00072">
    <property type="entry name" value="Response_reg"/>
    <property type="match status" value="1"/>
</dbReference>
<dbReference type="Pfam" id="PF02518">
    <property type="entry name" value="HATPase_c"/>
    <property type="match status" value="1"/>
</dbReference>
<dbReference type="Pfam" id="PF07494">
    <property type="entry name" value="Reg_prop"/>
    <property type="match status" value="2"/>
</dbReference>
<dbReference type="SUPFAM" id="SSF52172">
    <property type="entry name" value="CheY-like"/>
    <property type="match status" value="1"/>
</dbReference>
<dbReference type="InterPro" id="IPR011123">
    <property type="entry name" value="Y_Y_Y"/>
</dbReference>
<evidence type="ECO:0000259" key="8">
    <source>
        <dbReference type="PROSITE" id="PS01124"/>
    </source>
</evidence>